<keyword evidence="8" id="KW-0234">DNA repair</keyword>
<evidence type="ECO:0000256" key="6">
    <source>
        <dbReference type="ARBA" id="ARBA00022833"/>
    </source>
</evidence>
<dbReference type="GO" id="GO:0005634">
    <property type="term" value="C:nucleus"/>
    <property type="evidence" value="ECO:0007669"/>
    <property type="project" value="UniProtKB-SubCell"/>
</dbReference>
<dbReference type="GeneID" id="35440270"/>
<dbReference type="CDD" id="cd16858">
    <property type="entry name" value="ING_ING3_Yng2p"/>
    <property type="match status" value="1"/>
</dbReference>
<keyword evidence="4" id="KW-0227">DNA damage</keyword>
<feature type="site" description="Histone H3K4me3 binding" evidence="13">
    <location>
        <position position="214"/>
    </location>
</feature>
<dbReference type="EMBL" id="KZ303856">
    <property type="protein sequence ID" value="PHZ09847.1"/>
    <property type="molecule type" value="Genomic_DNA"/>
</dbReference>
<keyword evidence="7 16" id="KW-0156">Chromatin regulator</keyword>
<dbReference type="GO" id="GO:0008270">
    <property type="term" value="F:zinc ion binding"/>
    <property type="evidence" value="ECO:0007669"/>
    <property type="project" value="UniProtKB-KW"/>
</dbReference>
<feature type="site" description="Histone H3K4me3 binding" evidence="13">
    <location>
        <position position="218"/>
    </location>
</feature>
<dbReference type="Pfam" id="PF12998">
    <property type="entry name" value="ING"/>
    <property type="match status" value="1"/>
</dbReference>
<feature type="binding site" evidence="14">
    <location>
        <position position="228"/>
    </location>
    <ligand>
        <name>Zn(2+)</name>
        <dbReference type="ChEBI" id="CHEBI:29105"/>
        <label>1</label>
    </ligand>
</feature>
<dbReference type="GO" id="GO:0006325">
    <property type="term" value="P:chromatin organization"/>
    <property type="evidence" value="ECO:0007669"/>
    <property type="project" value="UniProtKB-KW"/>
</dbReference>
<evidence type="ECO:0000313" key="20">
    <source>
        <dbReference type="EMBL" id="PHZ09847.1"/>
    </source>
</evidence>
<feature type="domain" description="PHD-type" evidence="19">
    <location>
        <begin position="201"/>
        <end position="250"/>
    </location>
</feature>
<reference evidence="20 21" key="1">
    <citation type="journal article" date="2016" name="Proc. Natl. Acad. Sci. U.S.A.">
        <title>Lipid metabolic changes in an early divergent fungus govern the establishment of a mutualistic symbiosis with endobacteria.</title>
        <authorList>
            <person name="Lastovetsky O.A."/>
            <person name="Gaspar M.L."/>
            <person name="Mondo S.J."/>
            <person name="LaButti K.M."/>
            <person name="Sandor L."/>
            <person name="Grigoriev I.V."/>
            <person name="Henry S.A."/>
            <person name="Pawlowska T.E."/>
        </authorList>
    </citation>
    <scope>NUCLEOTIDE SEQUENCE [LARGE SCALE GENOMIC DNA]</scope>
    <source>
        <strain evidence="20 21">ATCC 52813</strain>
    </source>
</reference>
<evidence type="ECO:0000313" key="21">
    <source>
        <dbReference type="Proteomes" id="UP000242254"/>
    </source>
</evidence>
<evidence type="ECO:0000256" key="1">
    <source>
        <dbReference type="ARBA" id="ARBA00004123"/>
    </source>
</evidence>
<dbReference type="AlphaFoldDB" id="A0A2G4SM33"/>
<evidence type="ECO:0000256" key="2">
    <source>
        <dbReference type="ARBA" id="ARBA00010210"/>
    </source>
</evidence>
<protein>
    <recommendedName>
        <fullName evidence="16">Chromatin modification-related protein</fullName>
    </recommendedName>
</protein>
<evidence type="ECO:0000256" key="8">
    <source>
        <dbReference type="ARBA" id="ARBA00023204"/>
    </source>
</evidence>
<evidence type="ECO:0000256" key="7">
    <source>
        <dbReference type="ARBA" id="ARBA00022853"/>
    </source>
</evidence>
<dbReference type="InterPro" id="IPR013083">
    <property type="entry name" value="Znf_RING/FYVE/PHD"/>
</dbReference>
<feature type="binding site" evidence="14">
    <location>
        <position position="247"/>
    </location>
    <ligand>
        <name>Zn(2+)</name>
        <dbReference type="ChEBI" id="CHEBI:29105"/>
        <label>2</label>
    </ligand>
</feature>
<feature type="coiled-coil region" evidence="17">
    <location>
        <begin position="93"/>
        <end position="128"/>
    </location>
</feature>
<evidence type="ECO:0000256" key="13">
    <source>
        <dbReference type="PIRSR" id="PIRSR628651-50"/>
    </source>
</evidence>
<evidence type="ECO:0000256" key="4">
    <source>
        <dbReference type="ARBA" id="ARBA00022763"/>
    </source>
</evidence>
<feature type="binding site" evidence="14">
    <location>
        <position position="204"/>
    </location>
    <ligand>
        <name>Zn(2+)</name>
        <dbReference type="ChEBI" id="CHEBI:29105"/>
        <label>1</label>
    </ligand>
</feature>
<keyword evidence="3 14" id="KW-0479">Metal-binding</keyword>
<dbReference type="Proteomes" id="UP000242254">
    <property type="component" value="Unassembled WGS sequence"/>
</dbReference>
<keyword evidence="11" id="KW-0131">Cell cycle</keyword>
<evidence type="ECO:0000259" key="19">
    <source>
        <dbReference type="PROSITE" id="PS50016"/>
    </source>
</evidence>
<evidence type="ECO:0000256" key="15">
    <source>
        <dbReference type="PROSITE-ProRule" id="PRU00146"/>
    </source>
</evidence>
<dbReference type="Pfam" id="PF00628">
    <property type="entry name" value="PHD"/>
    <property type="match status" value="1"/>
</dbReference>
<gene>
    <name evidence="20" type="ORF">RHIMIDRAFT_239966</name>
</gene>
<feature type="binding site" evidence="14">
    <location>
        <position position="222"/>
    </location>
    <ligand>
        <name>Zn(2+)</name>
        <dbReference type="ChEBI" id="CHEBI:29105"/>
        <label>2</label>
    </ligand>
</feature>
<dbReference type="STRING" id="1340429.A0A2G4SM33"/>
<dbReference type="RefSeq" id="XP_023463555.1">
    <property type="nucleotide sequence ID" value="XM_023609280.1"/>
</dbReference>
<sequence>MDEPIDIHEDSGRYLQEFISSMENLPSEIQYHWAEIRNRYDQARAPEKRIKSAQHDLAKIHKQWFTQEIEKREKILKEQPELIQRVRNDYNKLEDLANERVSLAEEALKLVDRHLNKLKQDLEKHDRDHPDAMPLSQPIHSYTIPHGRQDSMVMDLDMDSDNQLEDDVDEENESEEETEYRLPINQKRMRRDNGDADNDDRPYCFCQQVSYGDMVACDGANCPYEWFHMECVGLEEPPKGAWYCPDCSARLMRQRRKQSQLTQPLTKKMKKRKDSHV</sequence>
<keyword evidence="10" id="KW-0469">Meiosis</keyword>
<keyword evidence="9 16" id="KW-0539">Nucleus</keyword>
<dbReference type="InterPro" id="IPR011011">
    <property type="entry name" value="Znf_FYVE_PHD"/>
</dbReference>
<feature type="binding site" evidence="14">
    <location>
        <position position="206"/>
    </location>
    <ligand>
        <name>Zn(2+)</name>
        <dbReference type="ChEBI" id="CHEBI:29105"/>
        <label>1</label>
    </ligand>
</feature>
<organism evidence="20 21">
    <name type="scientific">Rhizopus microsporus ATCC 52813</name>
    <dbReference type="NCBI Taxonomy" id="1340429"/>
    <lineage>
        <taxon>Eukaryota</taxon>
        <taxon>Fungi</taxon>
        <taxon>Fungi incertae sedis</taxon>
        <taxon>Mucoromycota</taxon>
        <taxon>Mucoromycotina</taxon>
        <taxon>Mucoromycetes</taxon>
        <taxon>Mucorales</taxon>
        <taxon>Mucorineae</taxon>
        <taxon>Rhizopodaceae</taxon>
        <taxon>Rhizopus</taxon>
    </lineage>
</organism>
<dbReference type="Gene3D" id="3.30.40.10">
    <property type="entry name" value="Zinc/RING finger domain, C3HC4 (zinc finger)"/>
    <property type="match status" value="1"/>
</dbReference>
<feature type="site" description="Histone H3K4me3 binding" evidence="13">
    <location>
        <position position="203"/>
    </location>
</feature>
<feature type="region of interest" description="Disordered" evidence="18">
    <location>
        <begin position="255"/>
        <end position="277"/>
    </location>
</feature>
<evidence type="ECO:0000256" key="9">
    <source>
        <dbReference type="ARBA" id="ARBA00023242"/>
    </source>
</evidence>
<dbReference type="SMART" id="SM00249">
    <property type="entry name" value="PHD"/>
    <property type="match status" value="1"/>
</dbReference>
<evidence type="ECO:0000256" key="3">
    <source>
        <dbReference type="ARBA" id="ARBA00022723"/>
    </source>
</evidence>
<comment type="domain">
    <text evidence="16">The PHD-type zinc finger mediates the binding to H3K4me3.</text>
</comment>
<evidence type="ECO:0000256" key="16">
    <source>
        <dbReference type="RuleBase" id="RU361213"/>
    </source>
</evidence>
<evidence type="ECO:0000256" key="14">
    <source>
        <dbReference type="PIRSR" id="PIRSR628651-51"/>
    </source>
</evidence>
<comment type="function">
    <text evidence="16">Component of an histone acetyltransferase complex.</text>
</comment>
<accession>A0A2G4SM33</accession>
<keyword evidence="17" id="KW-0175">Coiled coil</keyword>
<dbReference type="PANTHER" id="PTHR10333:SF100">
    <property type="entry name" value="CHROMATIN MODIFICATION-RELATED PROTEIN YNG2"/>
    <property type="match status" value="1"/>
</dbReference>
<comment type="similarity">
    <text evidence="2 16">Belongs to the ING family.</text>
</comment>
<keyword evidence="6 14" id="KW-0862">Zinc</keyword>
<keyword evidence="5 15" id="KW-0863">Zinc-finger</keyword>
<evidence type="ECO:0000256" key="17">
    <source>
        <dbReference type="SAM" id="Coils"/>
    </source>
</evidence>
<feature type="compositionally biased region" description="Basic residues" evidence="18">
    <location>
        <begin position="267"/>
        <end position="277"/>
    </location>
</feature>
<dbReference type="SUPFAM" id="SSF57903">
    <property type="entry name" value="FYVE/PHD zinc finger"/>
    <property type="match status" value="1"/>
</dbReference>
<evidence type="ECO:0000256" key="5">
    <source>
        <dbReference type="ARBA" id="ARBA00022771"/>
    </source>
</evidence>
<dbReference type="SMART" id="SM01408">
    <property type="entry name" value="ING"/>
    <property type="match status" value="1"/>
</dbReference>
<dbReference type="Gene3D" id="6.10.140.1740">
    <property type="match status" value="1"/>
</dbReference>
<dbReference type="PROSITE" id="PS01359">
    <property type="entry name" value="ZF_PHD_1"/>
    <property type="match status" value="1"/>
</dbReference>
<feature type="binding site" evidence="14">
    <location>
        <position position="217"/>
    </location>
    <ligand>
        <name>Zn(2+)</name>
        <dbReference type="ChEBI" id="CHEBI:29105"/>
        <label>2</label>
    </ligand>
</feature>
<dbReference type="InterPro" id="IPR019787">
    <property type="entry name" value="Znf_PHD-finger"/>
</dbReference>
<evidence type="ECO:0000256" key="18">
    <source>
        <dbReference type="SAM" id="MobiDB-lite"/>
    </source>
</evidence>
<feature type="binding site" evidence="14">
    <location>
        <position position="244"/>
    </location>
    <ligand>
        <name>Zn(2+)</name>
        <dbReference type="ChEBI" id="CHEBI:29105"/>
        <label>2</label>
    </ligand>
</feature>
<comment type="subunit">
    <text evidence="16">Component of an histone acetyltransferase complex. Interacts with H3K4me3 and to a lesser extent with H3K4me2.</text>
</comment>
<proteinExistence type="inferred from homology"/>
<name>A0A2G4SM33_RHIZD</name>
<dbReference type="InterPro" id="IPR028651">
    <property type="entry name" value="ING_fam"/>
</dbReference>
<evidence type="ECO:0000256" key="11">
    <source>
        <dbReference type="ARBA" id="ARBA00023306"/>
    </source>
</evidence>
<evidence type="ECO:0000256" key="12">
    <source>
        <dbReference type="ARBA" id="ARBA00037044"/>
    </source>
</evidence>
<dbReference type="InterPro" id="IPR001965">
    <property type="entry name" value="Znf_PHD"/>
</dbReference>
<dbReference type="InterPro" id="IPR019786">
    <property type="entry name" value="Zinc_finger_PHD-type_CS"/>
</dbReference>
<comment type="subcellular location">
    <subcellularLocation>
        <location evidence="1 16">Nucleus</location>
    </subcellularLocation>
</comment>
<comment type="function">
    <text evidence="12">Component of the NuA4 histone acetyltransferase complex which is involved in transcriptional activation of selected genes principally by acetylation of nucleosomal histone H4 and H2A. The NuA4 complex is also involved in DNA repair. Involved in cell cycle progression and meiosis.</text>
</comment>
<keyword evidence="21" id="KW-1185">Reference proteome</keyword>
<dbReference type="PANTHER" id="PTHR10333">
    <property type="entry name" value="INHIBITOR OF GROWTH PROTEIN"/>
    <property type="match status" value="1"/>
</dbReference>
<feature type="binding site" evidence="14">
    <location>
        <position position="231"/>
    </location>
    <ligand>
        <name>Zn(2+)</name>
        <dbReference type="ChEBI" id="CHEBI:29105"/>
        <label>1</label>
    </ligand>
</feature>
<evidence type="ECO:0000256" key="10">
    <source>
        <dbReference type="ARBA" id="ARBA00023254"/>
    </source>
</evidence>
<dbReference type="CDD" id="cd15505">
    <property type="entry name" value="PHD_ING"/>
    <property type="match status" value="1"/>
</dbReference>
<dbReference type="InterPro" id="IPR024610">
    <property type="entry name" value="ING_N_histone-binding"/>
</dbReference>
<dbReference type="PROSITE" id="PS50016">
    <property type="entry name" value="ZF_PHD_2"/>
    <property type="match status" value="1"/>
</dbReference>
<feature type="site" description="Histone H3K4me3 binding" evidence="13">
    <location>
        <position position="226"/>
    </location>
</feature>